<name>A0ABN9FPG7_9NEOB</name>
<comment type="caution">
    <text evidence="1">The sequence shown here is derived from an EMBL/GenBank/DDBJ whole genome shotgun (WGS) entry which is preliminary data.</text>
</comment>
<accession>A0ABN9FPG7</accession>
<sequence length="36" mass="4538">MFFKTFSGFWFKKKKKKTPVVIKYHQKKALFVWKKK</sequence>
<evidence type="ECO:0000313" key="1">
    <source>
        <dbReference type="EMBL" id="CAI9598418.1"/>
    </source>
</evidence>
<dbReference type="EMBL" id="CATNWA010017155">
    <property type="protein sequence ID" value="CAI9598418.1"/>
    <property type="molecule type" value="Genomic_DNA"/>
</dbReference>
<keyword evidence="2" id="KW-1185">Reference proteome</keyword>
<protein>
    <submittedName>
        <fullName evidence="1">Uncharacterized protein</fullName>
    </submittedName>
</protein>
<gene>
    <name evidence="1" type="ORF">SPARVUS_LOCUS12395873</name>
</gene>
<dbReference type="Proteomes" id="UP001162483">
    <property type="component" value="Unassembled WGS sequence"/>
</dbReference>
<proteinExistence type="predicted"/>
<reference evidence="1" key="1">
    <citation type="submission" date="2023-05" db="EMBL/GenBank/DDBJ databases">
        <authorList>
            <person name="Stuckert A."/>
        </authorList>
    </citation>
    <scope>NUCLEOTIDE SEQUENCE</scope>
</reference>
<organism evidence="1 2">
    <name type="scientific">Staurois parvus</name>
    <dbReference type="NCBI Taxonomy" id="386267"/>
    <lineage>
        <taxon>Eukaryota</taxon>
        <taxon>Metazoa</taxon>
        <taxon>Chordata</taxon>
        <taxon>Craniata</taxon>
        <taxon>Vertebrata</taxon>
        <taxon>Euteleostomi</taxon>
        <taxon>Amphibia</taxon>
        <taxon>Batrachia</taxon>
        <taxon>Anura</taxon>
        <taxon>Neobatrachia</taxon>
        <taxon>Ranoidea</taxon>
        <taxon>Ranidae</taxon>
        <taxon>Staurois</taxon>
    </lineage>
</organism>
<evidence type="ECO:0000313" key="2">
    <source>
        <dbReference type="Proteomes" id="UP001162483"/>
    </source>
</evidence>